<dbReference type="Proteomes" id="UP000219036">
    <property type="component" value="Unassembled WGS sequence"/>
</dbReference>
<keyword evidence="6 7" id="KW-0326">Glycosidase</keyword>
<feature type="active site" evidence="7">
    <location>
        <position position="163"/>
    </location>
</feature>
<dbReference type="InterPro" id="IPR023170">
    <property type="entry name" value="HhH_base_excis_C"/>
</dbReference>
<comment type="function">
    <text evidence="7">Catalyzes the excision of an oxidatively damaged form of guanine (7,8-dihydro-8-oxoguanine = 8-oxoG) from DNA. Also cleaves the DNA backbone at apurinic/apyrimidinic sites (AP sites).</text>
</comment>
<name>A0A285N6V3_9AQUI</name>
<evidence type="ECO:0000256" key="7">
    <source>
        <dbReference type="HAMAP-Rule" id="MF_00241"/>
    </source>
</evidence>
<feature type="active site" evidence="7">
    <location>
        <position position="145"/>
    </location>
</feature>
<evidence type="ECO:0000256" key="4">
    <source>
        <dbReference type="ARBA" id="ARBA00023239"/>
    </source>
</evidence>
<evidence type="ECO:0000256" key="2">
    <source>
        <dbReference type="ARBA" id="ARBA00022801"/>
    </source>
</evidence>
<dbReference type="Gene3D" id="1.10.1670.10">
    <property type="entry name" value="Helix-hairpin-Helix base-excision DNA repair enzymes (C-terminal)"/>
    <property type="match status" value="1"/>
</dbReference>
<evidence type="ECO:0000313" key="9">
    <source>
        <dbReference type="EMBL" id="SNZ03706.1"/>
    </source>
</evidence>
<keyword evidence="10" id="KW-1185">Reference proteome</keyword>
<dbReference type="Gene3D" id="1.10.340.30">
    <property type="entry name" value="Hypothetical protein, domain 2"/>
    <property type="match status" value="1"/>
</dbReference>
<comment type="catalytic activity">
    <reaction evidence="7">
        <text>2'-deoxyribonucleotide-(2'-deoxyribose 5'-phosphate)-2'-deoxyribonucleotide-DNA = a 3'-end 2'-deoxyribonucleotide-(2,3-dehydro-2,3-deoxyribose 5'-phosphate)-DNA + a 5'-end 5'-phospho-2'-deoxyribonucleoside-DNA + H(+)</text>
        <dbReference type="Rhea" id="RHEA:66592"/>
        <dbReference type="Rhea" id="RHEA-COMP:13180"/>
        <dbReference type="Rhea" id="RHEA-COMP:16897"/>
        <dbReference type="Rhea" id="RHEA-COMP:17067"/>
        <dbReference type="ChEBI" id="CHEBI:15378"/>
        <dbReference type="ChEBI" id="CHEBI:136412"/>
        <dbReference type="ChEBI" id="CHEBI:157695"/>
        <dbReference type="ChEBI" id="CHEBI:167181"/>
        <dbReference type="EC" id="4.2.99.18"/>
    </reaction>
</comment>
<dbReference type="SMART" id="SM00478">
    <property type="entry name" value="ENDO3c"/>
    <property type="match status" value="1"/>
</dbReference>
<dbReference type="PIRSF" id="PIRSF005954">
    <property type="entry name" value="Thrmst_ogg"/>
    <property type="match status" value="1"/>
</dbReference>
<accession>A0A285N6V3</accession>
<dbReference type="GO" id="GO:0016799">
    <property type="term" value="F:hydrolase activity, hydrolyzing N-glycosyl compounds"/>
    <property type="evidence" value="ECO:0007669"/>
    <property type="project" value="UniProtKB-UniRule"/>
</dbReference>
<keyword evidence="2 7" id="KW-0378">Hydrolase</keyword>
<gene>
    <name evidence="7" type="primary">ogg</name>
    <name evidence="9" type="ORF">SAMN06265182_0450</name>
</gene>
<dbReference type="HAMAP" id="MF_00241">
    <property type="entry name" value="Ogg"/>
    <property type="match status" value="1"/>
</dbReference>
<keyword evidence="4 7" id="KW-0456">Lyase</keyword>
<dbReference type="CDD" id="cd00056">
    <property type="entry name" value="ENDO3c"/>
    <property type="match status" value="1"/>
</dbReference>
<dbReference type="SUPFAM" id="SSF48150">
    <property type="entry name" value="DNA-glycosylase"/>
    <property type="match status" value="1"/>
</dbReference>
<evidence type="ECO:0000259" key="8">
    <source>
        <dbReference type="SMART" id="SM00478"/>
    </source>
</evidence>
<dbReference type="EMBL" id="OBEI01000001">
    <property type="protein sequence ID" value="SNZ03706.1"/>
    <property type="molecule type" value="Genomic_DNA"/>
</dbReference>
<keyword evidence="5 7" id="KW-0511">Multifunctional enzyme</keyword>
<keyword evidence="1 7" id="KW-0227">DNA damage</keyword>
<evidence type="ECO:0000313" key="10">
    <source>
        <dbReference type="Proteomes" id="UP000219036"/>
    </source>
</evidence>
<dbReference type="GO" id="GO:0006284">
    <property type="term" value="P:base-excision repair"/>
    <property type="evidence" value="ECO:0007669"/>
    <property type="project" value="UniProtKB-UniRule"/>
</dbReference>
<sequence length="222" mass="26010">MIPAREEIEQAKKEVEKYVKQRIKEFKNLKEKNLTTFDFRPFVDIQPYQADILSEASFCILTANSSAVMGIKIQKEVGIEGFKKYPFEKLFEVIRKKGHRFAAQRAERIIKLRDKEDFLIEISREDDGKKAREKLVKEIYGYGYKEASHFLRNIGFDDVAIIDRHISRFLFEKGLVKPRKTITKKVYLECEEALEKISADLGLTQAELDLYIFYIKTGKVLK</sequence>
<evidence type="ECO:0000256" key="6">
    <source>
        <dbReference type="ARBA" id="ARBA00023295"/>
    </source>
</evidence>
<dbReference type="InterPro" id="IPR011257">
    <property type="entry name" value="DNA_glycosylase"/>
</dbReference>
<comment type="similarity">
    <text evidence="7">Belongs to the type-2 OGG1 family.</text>
</comment>
<dbReference type="InterPro" id="IPR012092">
    <property type="entry name" value="DNA_glyclase/AP_lyase_Ogg"/>
</dbReference>
<keyword evidence="3 7" id="KW-0234">DNA repair</keyword>
<organism evidence="9 10">
    <name type="scientific">Persephonella hydrogeniphila</name>
    <dbReference type="NCBI Taxonomy" id="198703"/>
    <lineage>
        <taxon>Bacteria</taxon>
        <taxon>Pseudomonadati</taxon>
        <taxon>Aquificota</taxon>
        <taxon>Aquificia</taxon>
        <taxon>Aquificales</taxon>
        <taxon>Hydrogenothermaceae</taxon>
        <taxon>Persephonella</taxon>
    </lineage>
</organism>
<feature type="domain" description="HhH-GPD" evidence="8">
    <location>
        <begin position="61"/>
        <end position="217"/>
    </location>
</feature>
<proteinExistence type="inferred from homology"/>
<evidence type="ECO:0000256" key="3">
    <source>
        <dbReference type="ARBA" id="ARBA00023204"/>
    </source>
</evidence>
<dbReference type="EC" id="3.2.2.-" evidence="7"/>
<dbReference type="EC" id="4.2.99.18" evidence="7"/>
<protein>
    <recommendedName>
        <fullName evidence="7">8-oxoguanine DNA glycosylase/AP lyase</fullName>
    </recommendedName>
    <domain>
        <recommendedName>
            <fullName evidence="7">8-oxoguanine DNA glycosylase</fullName>
            <shortName evidence="7">8-oxoG DNA glycosylase</shortName>
            <ecNumber evidence="7">3.2.2.-</ecNumber>
        </recommendedName>
    </domain>
    <domain>
        <recommendedName>
            <fullName evidence="7">DNA-(apurinic or apyrimidinic site) lyase</fullName>
            <shortName evidence="7">AP lyase</shortName>
            <ecNumber evidence="7">4.2.99.18</ecNumber>
        </recommendedName>
    </domain>
</protein>
<dbReference type="AlphaFoldDB" id="A0A285N6V3"/>
<dbReference type="InterPro" id="IPR003265">
    <property type="entry name" value="HhH-GPD_domain"/>
</dbReference>
<dbReference type="GO" id="GO:0140078">
    <property type="term" value="F:class I DNA-(apurinic or apyrimidinic site) endonuclease activity"/>
    <property type="evidence" value="ECO:0007669"/>
    <property type="project" value="UniProtKB-EC"/>
</dbReference>
<evidence type="ECO:0000256" key="5">
    <source>
        <dbReference type="ARBA" id="ARBA00023268"/>
    </source>
</evidence>
<reference evidence="10" key="1">
    <citation type="submission" date="2017-09" db="EMBL/GenBank/DDBJ databases">
        <authorList>
            <person name="Varghese N."/>
            <person name="Submissions S."/>
        </authorList>
    </citation>
    <scope>NUCLEOTIDE SEQUENCE [LARGE SCALE GENOMIC DNA]</scope>
    <source>
        <strain evidence="10">DSM 15103</strain>
    </source>
</reference>
<dbReference type="RefSeq" id="WP_096999630.1">
    <property type="nucleotide sequence ID" value="NZ_OBEI01000001.1"/>
</dbReference>
<feature type="site" description="Important for guanine/8-oxoguanine distinction" evidence="7">
    <location>
        <position position="222"/>
    </location>
</feature>
<evidence type="ECO:0000256" key="1">
    <source>
        <dbReference type="ARBA" id="ARBA00022763"/>
    </source>
</evidence>
<dbReference type="NCBIfam" id="NF002305">
    <property type="entry name" value="PRK01229.1"/>
    <property type="match status" value="1"/>
</dbReference>
<dbReference type="OrthoDB" id="12078at2"/>
<dbReference type="Pfam" id="PF22175">
    <property type="entry name" value="Ogg-HhH"/>
    <property type="match status" value="1"/>
</dbReference>